<dbReference type="RefSeq" id="WP_013152895.1">
    <property type="nucleotide sequence ID" value="NC_014210.1"/>
</dbReference>
<dbReference type="PRINTS" id="PR01021">
    <property type="entry name" value="OMPADOMAIN"/>
</dbReference>
<dbReference type="CDD" id="cd07185">
    <property type="entry name" value="OmpA_C-like"/>
    <property type="match status" value="1"/>
</dbReference>
<protein>
    <submittedName>
        <fullName evidence="7">OmpA/MotB domain protein</fullName>
    </submittedName>
</protein>
<reference evidence="7 8" key="1">
    <citation type="journal article" date="2010" name="Stand. Genomic Sci.">
        <title>Complete genome sequence of Nocardiopsis dassonvillei type strain (IMRU 509).</title>
        <authorList>
            <person name="Sun H."/>
            <person name="Lapidus A."/>
            <person name="Nolan M."/>
            <person name="Lucas S."/>
            <person name="Del Rio T.G."/>
            <person name="Tice H."/>
            <person name="Cheng J.F."/>
            <person name="Tapia R."/>
            <person name="Han C."/>
            <person name="Goodwin L."/>
            <person name="Pitluck S."/>
            <person name="Pagani I."/>
            <person name="Ivanova N."/>
            <person name="Mavromatis K."/>
            <person name="Mikhailova N."/>
            <person name="Pati A."/>
            <person name="Chen A."/>
            <person name="Palaniappan K."/>
            <person name="Land M."/>
            <person name="Hauser L."/>
            <person name="Chang Y.J."/>
            <person name="Jeffries C.D."/>
            <person name="Djao O.D."/>
            <person name="Rohde M."/>
            <person name="Sikorski J."/>
            <person name="Goker M."/>
            <person name="Woyke T."/>
            <person name="Bristow J."/>
            <person name="Eisen J.A."/>
            <person name="Markowitz V."/>
            <person name="Hugenholtz P."/>
            <person name="Kyrpides N.C."/>
            <person name="Klenk H.P."/>
        </authorList>
    </citation>
    <scope>NUCLEOTIDE SEQUENCE [LARGE SCALE GENOMIC DNA]</scope>
    <source>
        <strain evidence="8">ATCC 23218 / DSM 43111 / CIP 107115 / JCM 7437 / KCTC 9190 / NBRC 14626 / NCTC 10488 / NRRL B-5397 / IMRU 509</strain>
    </source>
</reference>
<dbReference type="eggNOG" id="COG2885">
    <property type="taxonomic scope" value="Bacteria"/>
</dbReference>
<evidence type="ECO:0000256" key="2">
    <source>
        <dbReference type="ARBA" id="ARBA00023136"/>
    </source>
</evidence>
<dbReference type="InterPro" id="IPR006664">
    <property type="entry name" value="OMP_bac"/>
</dbReference>
<dbReference type="PROSITE" id="PS51123">
    <property type="entry name" value="OMPA_2"/>
    <property type="match status" value="1"/>
</dbReference>
<accession>D7B5M1</accession>
<sequence>MHHVERWEDRSVLRFTVTPLNDQDEDREDLILPAPFGTGALDRQHSAFNLVDPLEQAFYSPVRDESGETTIGSEVVPHWVMDADYEYQVHFPPLPEDTERITLVVNGSFGEFTGIPVIDGEPPAEPPGDSVDPSDINPGDTVAVPLREAEMTSEPEDYARDLYSIIEDSSRTRTSTTDEETIGLHADVLFDFDEATLTPEAEDVLAEVVQETRENADPSRPPIRVVGHTDGRGSEDYNQDLSERRAQAVLDVLEEGLGTEYEYETEGRGAEEPLVEEGGADDEEARATNRRVEISYKIRQPGDARTGTEQRTGSLDGRTGAAAPPAPFRAEDGEVIDTAEAGLVQGNAEYELGVRPLYRDGAYLVGVFDIRHMDTGGTVPPVLRPLNSRDYPGGWFTAFNLTVGGNEDVRYRAVRVGPRPTEDLERARYLSTPQWPVQPLETGHTERVFVYFPAPPTETDAVTLHAADFGTFEVPVE</sequence>
<dbReference type="SUPFAM" id="SSF103088">
    <property type="entry name" value="OmpA-like"/>
    <property type="match status" value="1"/>
</dbReference>
<evidence type="ECO:0000256" key="5">
    <source>
        <dbReference type="SAM" id="MobiDB-lite"/>
    </source>
</evidence>
<dbReference type="Proteomes" id="UP000002219">
    <property type="component" value="Chromosome 1"/>
</dbReference>
<evidence type="ECO:0000256" key="4">
    <source>
        <dbReference type="PROSITE-ProRule" id="PRU00473"/>
    </source>
</evidence>
<feature type="region of interest" description="Disordered" evidence="5">
    <location>
        <begin position="120"/>
        <end position="139"/>
    </location>
</feature>
<keyword evidence="3" id="KW-0998">Cell outer membrane</keyword>
<name>D7B5M1_NOCDD</name>
<organism evidence="7 8">
    <name type="scientific">Nocardiopsis dassonvillei (strain ATCC 23218 / DSM 43111 / CIP 107115 / JCM 7437 / KCTC 9190 / NBRC 14626 / NCTC 10488 / NRRL B-5397 / IMRU 509)</name>
    <name type="common">Actinomadura dassonvillei</name>
    <dbReference type="NCBI Taxonomy" id="446468"/>
    <lineage>
        <taxon>Bacteria</taxon>
        <taxon>Bacillati</taxon>
        <taxon>Actinomycetota</taxon>
        <taxon>Actinomycetes</taxon>
        <taxon>Streptosporangiales</taxon>
        <taxon>Nocardiopsidaceae</taxon>
        <taxon>Nocardiopsis</taxon>
    </lineage>
</organism>
<evidence type="ECO:0000256" key="3">
    <source>
        <dbReference type="ARBA" id="ARBA00023237"/>
    </source>
</evidence>
<dbReference type="STRING" id="446468.Ndas_1860"/>
<dbReference type="AlphaFoldDB" id="D7B5M1"/>
<gene>
    <name evidence="7" type="ordered locus">Ndas_1860</name>
</gene>
<evidence type="ECO:0000313" key="8">
    <source>
        <dbReference type="Proteomes" id="UP000002219"/>
    </source>
</evidence>
<dbReference type="InterPro" id="IPR006665">
    <property type="entry name" value="OmpA-like"/>
</dbReference>
<dbReference type="InterPro" id="IPR050330">
    <property type="entry name" value="Bact_OuterMem_StrucFunc"/>
</dbReference>
<dbReference type="Gene3D" id="3.30.1330.60">
    <property type="entry name" value="OmpA-like domain"/>
    <property type="match status" value="1"/>
</dbReference>
<keyword evidence="8" id="KW-1185">Reference proteome</keyword>
<keyword evidence="2 4" id="KW-0472">Membrane</keyword>
<dbReference type="PANTHER" id="PTHR30329">
    <property type="entry name" value="STATOR ELEMENT OF FLAGELLAR MOTOR COMPLEX"/>
    <property type="match status" value="1"/>
</dbReference>
<dbReference type="HOGENOM" id="CLU_572163_0_0_11"/>
<feature type="domain" description="OmpA-like" evidence="6">
    <location>
        <begin position="177"/>
        <end position="300"/>
    </location>
</feature>
<evidence type="ECO:0000259" key="6">
    <source>
        <dbReference type="PROSITE" id="PS51123"/>
    </source>
</evidence>
<evidence type="ECO:0000313" key="7">
    <source>
        <dbReference type="EMBL" id="ADH67288.1"/>
    </source>
</evidence>
<dbReference type="EMBL" id="CP002040">
    <property type="protein sequence ID" value="ADH67288.1"/>
    <property type="molecule type" value="Genomic_DNA"/>
</dbReference>
<dbReference type="PANTHER" id="PTHR30329:SF21">
    <property type="entry name" value="LIPOPROTEIN YIAD-RELATED"/>
    <property type="match status" value="1"/>
</dbReference>
<dbReference type="Pfam" id="PF00691">
    <property type="entry name" value="OmpA"/>
    <property type="match status" value="1"/>
</dbReference>
<dbReference type="GO" id="GO:0009279">
    <property type="term" value="C:cell outer membrane"/>
    <property type="evidence" value="ECO:0007669"/>
    <property type="project" value="UniProtKB-SubCell"/>
</dbReference>
<dbReference type="GeneID" id="91484457"/>
<feature type="compositionally biased region" description="Basic and acidic residues" evidence="5">
    <location>
        <begin position="227"/>
        <end position="238"/>
    </location>
</feature>
<feature type="region of interest" description="Disordered" evidence="5">
    <location>
        <begin position="212"/>
        <end position="238"/>
    </location>
</feature>
<dbReference type="InterPro" id="IPR036737">
    <property type="entry name" value="OmpA-like_sf"/>
</dbReference>
<dbReference type="OrthoDB" id="5243843at2"/>
<comment type="subcellular location">
    <subcellularLocation>
        <location evidence="1">Cell outer membrane</location>
    </subcellularLocation>
</comment>
<evidence type="ECO:0000256" key="1">
    <source>
        <dbReference type="ARBA" id="ARBA00004442"/>
    </source>
</evidence>
<feature type="region of interest" description="Disordered" evidence="5">
    <location>
        <begin position="300"/>
        <end position="328"/>
    </location>
</feature>
<dbReference type="KEGG" id="nda:Ndas_1860"/>
<proteinExistence type="predicted"/>